<dbReference type="InParanoid" id="F6H2I5"/>
<gene>
    <name evidence="1" type="ordered locus">VIT_19s0014g04910</name>
</gene>
<dbReference type="EMBL" id="FN595229">
    <property type="protein sequence ID" value="CCB46465.1"/>
    <property type="molecule type" value="Genomic_DNA"/>
</dbReference>
<dbReference type="HOGENOM" id="CLU_3439485_0_0_1"/>
<name>F6H2I5_VITVI</name>
<accession>F6H2I5</accession>
<evidence type="ECO:0000313" key="1">
    <source>
        <dbReference type="EMBL" id="CCB46465.1"/>
    </source>
</evidence>
<sequence length="8" mass="916">MGVRGRIQ</sequence>
<organism evidence="1 2">
    <name type="scientific">Vitis vinifera</name>
    <name type="common">Grape</name>
    <dbReference type="NCBI Taxonomy" id="29760"/>
    <lineage>
        <taxon>Eukaryota</taxon>
        <taxon>Viridiplantae</taxon>
        <taxon>Streptophyta</taxon>
        <taxon>Embryophyta</taxon>
        <taxon>Tracheophyta</taxon>
        <taxon>Spermatophyta</taxon>
        <taxon>Magnoliopsida</taxon>
        <taxon>eudicotyledons</taxon>
        <taxon>Gunneridae</taxon>
        <taxon>Pentapetalae</taxon>
        <taxon>rosids</taxon>
        <taxon>Vitales</taxon>
        <taxon>Vitaceae</taxon>
        <taxon>Viteae</taxon>
        <taxon>Vitis</taxon>
    </lineage>
</organism>
<dbReference type="Proteomes" id="UP000009183">
    <property type="component" value="Chromosome 19"/>
</dbReference>
<proteinExistence type="predicted"/>
<keyword evidence="2" id="KW-1185">Reference proteome</keyword>
<protein>
    <submittedName>
        <fullName evidence="1">Uncharacterized protein</fullName>
    </submittedName>
</protein>
<reference evidence="2" key="1">
    <citation type="journal article" date="2007" name="Nature">
        <title>The grapevine genome sequence suggests ancestral hexaploidization in major angiosperm phyla.</title>
        <authorList>
            <consortium name="The French-Italian Public Consortium for Grapevine Genome Characterization."/>
            <person name="Jaillon O."/>
            <person name="Aury J.-M."/>
            <person name="Noel B."/>
            <person name="Policriti A."/>
            <person name="Clepet C."/>
            <person name="Casagrande A."/>
            <person name="Choisne N."/>
            <person name="Aubourg S."/>
            <person name="Vitulo N."/>
            <person name="Jubin C."/>
            <person name="Vezzi A."/>
            <person name="Legeai F."/>
            <person name="Hugueney P."/>
            <person name="Dasilva C."/>
            <person name="Horner D."/>
            <person name="Mica E."/>
            <person name="Jublot D."/>
            <person name="Poulain J."/>
            <person name="Bruyere C."/>
            <person name="Billault A."/>
            <person name="Segurens B."/>
            <person name="Gouyvenoux M."/>
            <person name="Ugarte E."/>
            <person name="Cattonaro F."/>
            <person name="Anthouard V."/>
            <person name="Vico V."/>
            <person name="Del Fabbro C."/>
            <person name="Alaux M."/>
            <person name="Di Gaspero G."/>
            <person name="Dumas V."/>
            <person name="Felice N."/>
            <person name="Paillard S."/>
            <person name="Juman I."/>
            <person name="Moroldo M."/>
            <person name="Scalabrin S."/>
            <person name="Canaguier A."/>
            <person name="Le Clainche I."/>
            <person name="Malacrida G."/>
            <person name="Durand E."/>
            <person name="Pesole G."/>
            <person name="Laucou V."/>
            <person name="Chatelet P."/>
            <person name="Merdinoglu D."/>
            <person name="Delledonne M."/>
            <person name="Pezzotti M."/>
            <person name="Lecharny A."/>
            <person name="Scarpelli C."/>
            <person name="Artiguenave F."/>
            <person name="Pe M.E."/>
            <person name="Valle G."/>
            <person name="Morgante M."/>
            <person name="Caboche M."/>
            <person name="Adam-Blondon A.-F."/>
            <person name="Weissenbach J."/>
            <person name="Quetier F."/>
            <person name="Wincker P."/>
        </authorList>
    </citation>
    <scope>NUCLEOTIDE SEQUENCE [LARGE SCALE GENOMIC DNA]</scope>
    <source>
        <strain evidence="2">cv. Pinot noir / PN40024</strain>
    </source>
</reference>
<evidence type="ECO:0000313" key="2">
    <source>
        <dbReference type="Proteomes" id="UP000009183"/>
    </source>
</evidence>